<reference evidence="3" key="1">
    <citation type="submission" date="2020-10" db="EMBL/GenBank/DDBJ databases">
        <authorList>
            <person name="Gilroy R."/>
        </authorList>
    </citation>
    <scope>NUCLEOTIDE SEQUENCE</scope>
    <source>
        <strain evidence="3">CHK157-1446</strain>
    </source>
</reference>
<evidence type="ECO:0000313" key="3">
    <source>
        <dbReference type="EMBL" id="HIS23844.1"/>
    </source>
</evidence>
<reference evidence="3" key="2">
    <citation type="journal article" date="2021" name="PeerJ">
        <title>Extensive microbial diversity within the chicken gut microbiome revealed by metagenomics and culture.</title>
        <authorList>
            <person name="Gilroy R."/>
            <person name="Ravi A."/>
            <person name="Getino M."/>
            <person name="Pursley I."/>
            <person name="Horton D.L."/>
            <person name="Alikhan N.F."/>
            <person name="Baker D."/>
            <person name="Gharbi K."/>
            <person name="Hall N."/>
            <person name="Watson M."/>
            <person name="Adriaenssens E.M."/>
            <person name="Foster-Nyarko E."/>
            <person name="Jarju S."/>
            <person name="Secka A."/>
            <person name="Antonio M."/>
            <person name="Oren A."/>
            <person name="Chaudhuri R.R."/>
            <person name="La Ragione R."/>
            <person name="Hildebrand F."/>
            <person name="Pallen M.J."/>
        </authorList>
    </citation>
    <scope>NUCLEOTIDE SEQUENCE</scope>
    <source>
        <strain evidence="3">CHK157-1446</strain>
    </source>
</reference>
<feature type="chain" id="PRO_5038383727" description="Lipoprotein" evidence="2">
    <location>
        <begin position="29"/>
        <end position="294"/>
    </location>
</feature>
<evidence type="ECO:0000313" key="4">
    <source>
        <dbReference type="Proteomes" id="UP000823982"/>
    </source>
</evidence>
<dbReference type="EMBL" id="DVIR01000003">
    <property type="protein sequence ID" value="HIS23844.1"/>
    <property type="molecule type" value="Genomic_DNA"/>
</dbReference>
<feature type="signal peptide" evidence="2">
    <location>
        <begin position="1"/>
        <end position="28"/>
    </location>
</feature>
<evidence type="ECO:0000256" key="2">
    <source>
        <dbReference type="SAM" id="SignalP"/>
    </source>
</evidence>
<gene>
    <name evidence="3" type="ORF">IAD01_00335</name>
</gene>
<sequence>MKNTLLNLKRLAAAAAAMLVLCACSSQDVTPRDVSDEQNTPAEVTTAQNAQSDPALKTDAQDVDAVLVDTLPPSAYIAGREYVLTYPGGSILVLPENSGMTPYEYTLELTKDRQYLGTLEYSEEWGEWDADSSADLVANMPGLDGAEVYYYNFDAVLVIVAEPYETDDGVRVGYVYAASLSDVPDAGEPRSAVKMGDDVFTSDRTGYRVHYLSPDSGVTAKQMKMLLTDGMSLAGEIEYQEYPFEGDGLLTNDETIAGAEAYRSGNTLYVMLKEPVERDGGYICGYSYVIDDRY</sequence>
<proteinExistence type="predicted"/>
<protein>
    <recommendedName>
        <fullName evidence="5">Lipoprotein</fullName>
    </recommendedName>
</protein>
<feature type="compositionally biased region" description="Polar residues" evidence="1">
    <location>
        <begin position="37"/>
        <end position="52"/>
    </location>
</feature>
<evidence type="ECO:0000256" key="1">
    <source>
        <dbReference type="SAM" id="MobiDB-lite"/>
    </source>
</evidence>
<comment type="caution">
    <text evidence="3">The sequence shown here is derived from an EMBL/GenBank/DDBJ whole genome shotgun (WGS) entry which is preliminary data.</text>
</comment>
<dbReference type="PROSITE" id="PS51257">
    <property type="entry name" value="PROKAR_LIPOPROTEIN"/>
    <property type="match status" value="1"/>
</dbReference>
<evidence type="ECO:0008006" key="5">
    <source>
        <dbReference type="Google" id="ProtNLM"/>
    </source>
</evidence>
<accession>A0A9D1EMF8</accession>
<feature type="region of interest" description="Disordered" evidence="1">
    <location>
        <begin position="30"/>
        <end position="56"/>
    </location>
</feature>
<name>A0A9D1EMF8_9FIRM</name>
<dbReference type="AlphaFoldDB" id="A0A9D1EMF8"/>
<keyword evidence="2" id="KW-0732">Signal</keyword>
<dbReference type="Proteomes" id="UP000823982">
    <property type="component" value="Unassembled WGS sequence"/>
</dbReference>
<organism evidence="3 4">
    <name type="scientific">Candidatus Faeciplasma gallinarum</name>
    <dbReference type="NCBI Taxonomy" id="2840799"/>
    <lineage>
        <taxon>Bacteria</taxon>
        <taxon>Bacillati</taxon>
        <taxon>Bacillota</taxon>
        <taxon>Clostridia</taxon>
        <taxon>Eubacteriales</taxon>
        <taxon>Oscillospiraceae</taxon>
        <taxon>Oscillospiraceae incertae sedis</taxon>
        <taxon>Candidatus Faeciplasma</taxon>
    </lineage>
</organism>